<feature type="transmembrane region" description="Helical" evidence="1">
    <location>
        <begin position="30"/>
        <end position="52"/>
    </location>
</feature>
<name>A0A2P6S165_ROSCH</name>
<gene>
    <name evidence="2" type="ORF">RchiOBHm_Chr2g0155041</name>
</gene>
<organism evidence="2 3">
    <name type="scientific">Rosa chinensis</name>
    <name type="common">China rose</name>
    <dbReference type="NCBI Taxonomy" id="74649"/>
    <lineage>
        <taxon>Eukaryota</taxon>
        <taxon>Viridiplantae</taxon>
        <taxon>Streptophyta</taxon>
        <taxon>Embryophyta</taxon>
        <taxon>Tracheophyta</taxon>
        <taxon>Spermatophyta</taxon>
        <taxon>Magnoliopsida</taxon>
        <taxon>eudicotyledons</taxon>
        <taxon>Gunneridae</taxon>
        <taxon>Pentapetalae</taxon>
        <taxon>rosids</taxon>
        <taxon>fabids</taxon>
        <taxon>Rosales</taxon>
        <taxon>Rosaceae</taxon>
        <taxon>Rosoideae</taxon>
        <taxon>Rosoideae incertae sedis</taxon>
        <taxon>Rosa</taxon>
    </lineage>
</organism>
<dbReference type="EMBL" id="PDCK01000040">
    <property type="protein sequence ID" value="PRQ52396.1"/>
    <property type="molecule type" value="Genomic_DNA"/>
</dbReference>
<keyword evidence="1" id="KW-0472">Membrane</keyword>
<dbReference type="Proteomes" id="UP000238479">
    <property type="component" value="Chromosome 2"/>
</dbReference>
<dbReference type="Gramene" id="PRQ52396">
    <property type="protein sequence ID" value="PRQ52396"/>
    <property type="gene ID" value="RchiOBHm_Chr2g0155041"/>
</dbReference>
<keyword evidence="1" id="KW-1133">Transmembrane helix</keyword>
<keyword evidence="3" id="KW-1185">Reference proteome</keyword>
<proteinExistence type="predicted"/>
<accession>A0A2P6S165</accession>
<protein>
    <submittedName>
        <fullName evidence="2">Uncharacterized protein</fullName>
    </submittedName>
</protein>
<reference evidence="2 3" key="1">
    <citation type="journal article" date="2018" name="Nat. Genet.">
        <title>The Rosa genome provides new insights in the design of modern roses.</title>
        <authorList>
            <person name="Bendahmane M."/>
        </authorList>
    </citation>
    <scope>NUCLEOTIDE SEQUENCE [LARGE SCALE GENOMIC DNA]</scope>
    <source>
        <strain evidence="3">cv. Old Blush</strain>
    </source>
</reference>
<evidence type="ECO:0000313" key="3">
    <source>
        <dbReference type="Proteomes" id="UP000238479"/>
    </source>
</evidence>
<evidence type="ECO:0000256" key="1">
    <source>
        <dbReference type="SAM" id="Phobius"/>
    </source>
</evidence>
<dbReference type="AlphaFoldDB" id="A0A2P6S165"/>
<keyword evidence="1" id="KW-0812">Transmembrane</keyword>
<comment type="caution">
    <text evidence="2">The sequence shown here is derived from an EMBL/GenBank/DDBJ whole genome shotgun (WGS) entry which is preliminary data.</text>
</comment>
<sequence length="54" mass="6137">MVKMDQSGVMGVGCCRTSVVYCDLMIVKMYSLWFFMSGLMSLCRRITVGFLLDL</sequence>
<evidence type="ECO:0000313" key="2">
    <source>
        <dbReference type="EMBL" id="PRQ52396.1"/>
    </source>
</evidence>